<sequence length="154" mass="16794">MEGAILARDLGSDDFELSVYDDSFTDNGIEGSNFVVDDEESDSSVRVHESYDDNDVRHTPNIAIVPVLKTDRGSVASAALVVVLSGGEASSGGRVMKRSRSLDPCTFQSFSHSLGISHRPSYIQQLNFANSPHDVDAPYPPGPVYLPPYEYRLD</sequence>
<gene>
    <name evidence="1" type="ORF">LSALG_LOCUS25504</name>
</gene>
<dbReference type="EMBL" id="OX465081">
    <property type="protein sequence ID" value="CAI9286066.1"/>
    <property type="molecule type" value="Genomic_DNA"/>
</dbReference>
<name>A0AA35Z5D0_LACSI</name>
<keyword evidence="2" id="KW-1185">Reference proteome</keyword>
<organism evidence="1 2">
    <name type="scientific">Lactuca saligna</name>
    <name type="common">Willowleaf lettuce</name>
    <dbReference type="NCBI Taxonomy" id="75948"/>
    <lineage>
        <taxon>Eukaryota</taxon>
        <taxon>Viridiplantae</taxon>
        <taxon>Streptophyta</taxon>
        <taxon>Embryophyta</taxon>
        <taxon>Tracheophyta</taxon>
        <taxon>Spermatophyta</taxon>
        <taxon>Magnoliopsida</taxon>
        <taxon>eudicotyledons</taxon>
        <taxon>Gunneridae</taxon>
        <taxon>Pentapetalae</taxon>
        <taxon>asterids</taxon>
        <taxon>campanulids</taxon>
        <taxon>Asterales</taxon>
        <taxon>Asteraceae</taxon>
        <taxon>Cichorioideae</taxon>
        <taxon>Cichorieae</taxon>
        <taxon>Lactucinae</taxon>
        <taxon>Lactuca</taxon>
    </lineage>
</organism>
<evidence type="ECO:0000313" key="1">
    <source>
        <dbReference type="EMBL" id="CAI9286066.1"/>
    </source>
</evidence>
<reference evidence="1" key="1">
    <citation type="submission" date="2023-04" db="EMBL/GenBank/DDBJ databases">
        <authorList>
            <person name="Vijverberg K."/>
            <person name="Xiong W."/>
            <person name="Schranz E."/>
        </authorList>
    </citation>
    <scope>NUCLEOTIDE SEQUENCE</scope>
</reference>
<accession>A0AA35Z5D0</accession>
<evidence type="ECO:0000313" key="2">
    <source>
        <dbReference type="Proteomes" id="UP001177003"/>
    </source>
</evidence>
<proteinExistence type="predicted"/>
<dbReference type="AlphaFoldDB" id="A0AA35Z5D0"/>
<protein>
    <submittedName>
        <fullName evidence="1">Uncharacterized protein</fullName>
    </submittedName>
</protein>
<dbReference type="Proteomes" id="UP001177003">
    <property type="component" value="Chromosome 5"/>
</dbReference>